<feature type="compositionally biased region" description="Basic and acidic residues" evidence="6">
    <location>
        <begin position="360"/>
        <end position="386"/>
    </location>
</feature>
<dbReference type="PROSITE" id="PS00518">
    <property type="entry name" value="ZF_RING_1"/>
    <property type="match status" value="1"/>
</dbReference>
<reference evidence="9" key="1">
    <citation type="submission" date="2020-10" db="EMBL/GenBank/DDBJ databases">
        <title>Chromosome-scale genome assembly of the Allis shad, Alosa alosa.</title>
        <authorList>
            <person name="Margot Z."/>
            <person name="Christophe K."/>
            <person name="Cabau C."/>
            <person name="Louis A."/>
            <person name="Berthelot C."/>
            <person name="Parey E."/>
            <person name="Roest Crollius H."/>
            <person name="Montfort J."/>
            <person name="Robinson-Rechavi M."/>
            <person name="Bucao C."/>
            <person name="Bouchez O."/>
            <person name="Gislard M."/>
            <person name="Lluch J."/>
            <person name="Milhes M."/>
            <person name="Lampietro C."/>
            <person name="Lopez Roques C."/>
            <person name="Donnadieu C."/>
            <person name="Braasch I."/>
            <person name="Desvignes T."/>
            <person name="Postlethwait J."/>
            <person name="Bobe J."/>
            <person name="Guiguen Y."/>
        </authorList>
    </citation>
    <scope>NUCLEOTIDE SEQUENCE</scope>
    <source>
        <strain evidence="9">M-15738</strain>
        <tissue evidence="9">Blood</tissue>
    </source>
</reference>
<comment type="caution">
    <text evidence="9">The sequence shown here is derived from an EMBL/GenBank/DDBJ whole genome shotgun (WGS) entry which is preliminary data.</text>
</comment>
<keyword evidence="10" id="KW-1185">Reference proteome</keyword>
<dbReference type="InterPro" id="IPR017907">
    <property type="entry name" value="Znf_RING_CS"/>
</dbReference>
<keyword evidence="2 4" id="KW-0863">Zinc-finger</keyword>
<evidence type="ECO:0000256" key="2">
    <source>
        <dbReference type="ARBA" id="ARBA00022771"/>
    </source>
</evidence>
<evidence type="ECO:0000259" key="8">
    <source>
        <dbReference type="PROSITE" id="PS50119"/>
    </source>
</evidence>
<sequence length="484" mass="54844">MAGFSSVRSQDQITCSVCLDLLDDPVTIPCGHTYCFGCIKRCWDDDKGGVYRCPYCRVVYSERPALNKNTMFAEVVEKLRETGLQPVSADPANPGPEDASCNVCTGRKLKATQSCLTCLASYCELHFNLHNELNAGNKHRVVSATTKLQESICTAHGKLLEVYCCTDYQFICCLCAMDDTHKSHETISVVGSADKQRLLGVAQKKSLESVQRKEMQAQDLRKATDSLKESVQTCVADCERVFGELIGSAERICSKVTDVIRAQEEAELRRAAALLERLDKESREMKERAAEMDKLSDTDDHINFIQSFQPLCGPAVSEDPSSMVINTRCSFGNLRESISDLQKQLQEICKQAMEKISKGDYVSTHKTDDEKGWQGKDKVPREHDSEGEMAPCRNEPQWRRQNSEEQAPTHQTPSAPWRRRAASEEPARQDPGWAPPPWRKKQSEWRAREASPGDRGQRRSRTQDPWRQQSRRREWQEEGSTWKQ</sequence>
<dbReference type="Gene3D" id="3.30.160.60">
    <property type="entry name" value="Classic Zinc Finger"/>
    <property type="match status" value="1"/>
</dbReference>
<keyword evidence="5" id="KW-0175">Coiled coil</keyword>
<evidence type="ECO:0000256" key="5">
    <source>
        <dbReference type="SAM" id="Coils"/>
    </source>
</evidence>
<organism evidence="9 10">
    <name type="scientific">Alosa alosa</name>
    <name type="common">allis shad</name>
    <dbReference type="NCBI Taxonomy" id="278164"/>
    <lineage>
        <taxon>Eukaryota</taxon>
        <taxon>Metazoa</taxon>
        <taxon>Chordata</taxon>
        <taxon>Craniata</taxon>
        <taxon>Vertebrata</taxon>
        <taxon>Euteleostomi</taxon>
        <taxon>Actinopterygii</taxon>
        <taxon>Neopterygii</taxon>
        <taxon>Teleostei</taxon>
        <taxon>Clupei</taxon>
        <taxon>Clupeiformes</taxon>
        <taxon>Clupeoidei</taxon>
        <taxon>Clupeidae</taxon>
        <taxon>Alosa</taxon>
    </lineage>
</organism>
<evidence type="ECO:0000256" key="3">
    <source>
        <dbReference type="ARBA" id="ARBA00022833"/>
    </source>
</evidence>
<accession>A0AAV6H1Y4</accession>
<protein>
    <recommendedName>
        <fullName evidence="11">E3 ubiquitin/ISG15 ligase TRIM25-like</fullName>
    </recommendedName>
</protein>
<dbReference type="CDD" id="cd19769">
    <property type="entry name" value="Bbox2_TRIM16-like"/>
    <property type="match status" value="1"/>
</dbReference>
<dbReference type="Proteomes" id="UP000823561">
    <property type="component" value="Chromosome 6"/>
</dbReference>
<dbReference type="Gene3D" id="3.30.40.10">
    <property type="entry name" value="Zinc/RING finger domain, C3HC4 (zinc finger)"/>
    <property type="match status" value="1"/>
</dbReference>
<feature type="compositionally biased region" description="Polar residues" evidence="6">
    <location>
        <begin position="404"/>
        <end position="414"/>
    </location>
</feature>
<dbReference type="InterPro" id="IPR013083">
    <property type="entry name" value="Znf_RING/FYVE/PHD"/>
</dbReference>
<evidence type="ECO:0000313" key="9">
    <source>
        <dbReference type="EMBL" id="KAG5280097.1"/>
    </source>
</evidence>
<evidence type="ECO:0000256" key="1">
    <source>
        <dbReference type="ARBA" id="ARBA00022723"/>
    </source>
</evidence>
<dbReference type="Pfam" id="PF15227">
    <property type="entry name" value="zf-C3HC4_4"/>
    <property type="match status" value="1"/>
</dbReference>
<evidence type="ECO:0000313" key="10">
    <source>
        <dbReference type="Proteomes" id="UP000823561"/>
    </source>
</evidence>
<feature type="domain" description="B box-type" evidence="8">
    <location>
        <begin position="148"/>
        <end position="189"/>
    </location>
</feature>
<feature type="domain" description="RING-type" evidence="7">
    <location>
        <begin position="15"/>
        <end position="57"/>
    </location>
</feature>
<evidence type="ECO:0008006" key="11">
    <source>
        <dbReference type="Google" id="ProtNLM"/>
    </source>
</evidence>
<proteinExistence type="predicted"/>
<name>A0AAV6H1Y4_9TELE</name>
<feature type="compositionally biased region" description="Basic and acidic residues" evidence="6">
    <location>
        <begin position="441"/>
        <end position="464"/>
    </location>
</feature>
<feature type="coiled-coil region" evidence="5">
    <location>
        <begin position="261"/>
        <end position="298"/>
    </location>
</feature>
<evidence type="ECO:0000256" key="4">
    <source>
        <dbReference type="PROSITE-ProRule" id="PRU00024"/>
    </source>
</evidence>
<dbReference type="PROSITE" id="PS50089">
    <property type="entry name" value="ZF_RING_2"/>
    <property type="match status" value="1"/>
</dbReference>
<keyword evidence="3" id="KW-0862">Zinc</keyword>
<gene>
    <name evidence="9" type="ORF">AALO_G00084910</name>
</gene>
<dbReference type="InterPro" id="IPR058030">
    <property type="entry name" value="TRIM8/14/16/25/29/45/65_CC"/>
</dbReference>
<dbReference type="Pfam" id="PF00643">
    <property type="entry name" value="zf-B_box"/>
    <property type="match status" value="1"/>
</dbReference>
<dbReference type="InterPro" id="IPR000315">
    <property type="entry name" value="Znf_B-box"/>
</dbReference>
<dbReference type="AlphaFoldDB" id="A0AAV6H1Y4"/>
<dbReference type="Gene3D" id="4.10.830.40">
    <property type="match status" value="1"/>
</dbReference>
<dbReference type="GO" id="GO:0008270">
    <property type="term" value="F:zinc ion binding"/>
    <property type="evidence" value="ECO:0007669"/>
    <property type="project" value="UniProtKB-KW"/>
</dbReference>
<dbReference type="PROSITE" id="PS50119">
    <property type="entry name" value="ZF_BBOX"/>
    <property type="match status" value="1"/>
</dbReference>
<evidence type="ECO:0000256" key="6">
    <source>
        <dbReference type="SAM" id="MobiDB-lite"/>
    </source>
</evidence>
<evidence type="ECO:0000259" key="7">
    <source>
        <dbReference type="PROSITE" id="PS50089"/>
    </source>
</evidence>
<dbReference type="SMART" id="SM00336">
    <property type="entry name" value="BBOX"/>
    <property type="match status" value="1"/>
</dbReference>
<dbReference type="Pfam" id="PF25600">
    <property type="entry name" value="TRIM_CC"/>
    <property type="match status" value="1"/>
</dbReference>
<dbReference type="SUPFAM" id="SSF57845">
    <property type="entry name" value="B-box zinc-binding domain"/>
    <property type="match status" value="1"/>
</dbReference>
<dbReference type="EMBL" id="JADWDJ010000006">
    <property type="protein sequence ID" value="KAG5280097.1"/>
    <property type="molecule type" value="Genomic_DNA"/>
</dbReference>
<dbReference type="InterPro" id="IPR001841">
    <property type="entry name" value="Znf_RING"/>
</dbReference>
<keyword evidence="1" id="KW-0479">Metal-binding</keyword>
<dbReference type="PANTHER" id="PTHR25465:SF5">
    <property type="entry name" value="E3 UBIQUITIN_ISG15 LIGASE TRIM25-RELATED"/>
    <property type="match status" value="1"/>
</dbReference>
<dbReference type="PANTHER" id="PTHR25465">
    <property type="entry name" value="B-BOX DOMAIN CONTAINING"/>
    <property type="match status" value="1"/>
</dbReference>
<dbReference type="SUPFAM" id="SSF57850">
    <property type="entry name" value="RING/U-box"/>
    <property type="match status" value="1"/>
</dbReference>
<feature type="region of interest" description="Disordered" evidence="6">
    <location>
        <begin position="360"/>
        <end position="484"/>
    </location>
</feature>
<dbReference type="SMART" id="SM00184">
    <property type="entry name" value="RING"/>
    <property type="match status" value="1"/>
</dbReference>
<dbReference type="InterPro" id="IPR051051">
    <property type="entry name" value="E3_ubiq-ligase_TRIM/RNF"/>
</dbReference>